<dbReference type="AlphaFoldDB" id="A0A3P2RDM1"/>
<feature type="transmembrane region" description="Helical" evidence="3">
    <location>
        <begin position="15"/>
        <end position="33"/>
    </location>
</feature>
<proteinExistence type="predicted"/>
<dbReference type="Pfam" id="PF11611">
    <property type="entry name" value="DUF4352"/>
    <property type="match status" value="1"/>
</dbReference>
<keyword evidence="1" id="KW-0732">Signal</keyword>
<feature type="domain" description="DUF4352" evidence="4">
    <location>
        <begin position="123"/>
        <end position="240"/>
    </location>
</feature>
<reference evidence="5 6" key="1">
    <citation type="submission" date="2018-10" db="EMBL/GenBank/DDBJ databases">
        <title>Draft genome sequence of Weissella viridescens UCO-SMC3.</title>
        <authorList>
            <person name="Garcia-Cancino A."/>
            <person name="Espinoza-Monje M."/>
            <person name="Albarracin L."/>
            <person name="Garcia-Castillo V."/>
            <person name="Campos-Martin J."/>
            <person name="Nakano Y."/>
            <person name="Guitierrez-Zamorano C."/>
            <person name="Ikeda-Ohtsubo W."/>
            <person name="Morita H."/>
            <person name="Kitazawa H."/>
            <person name="Villena J."/>
        </authorList>
    </citation>
    <scope>NUCLEOTIDE SEQUENCE [LARGE SCALE GENOMIC DNA]</scope>
    <source>
        <strain evidence="5 6">UCO-SMC3</strain>
    </source>
</reference>
<dbReference type="OrthoDB" id="1650483at2"/>
<protein>
    <submittedName>
        <fullName evidence="5">DUF4352 domain-containing protein</fullName>
    </submittedName>
</protein>
<dbReference type="Gene3D" id="2.60.40.1240">
    <property type="match status" value="1"/>
</dbReference>
<gene>
    <name evidence="5" type="ORF">D3P96_07460</name>
</gene>
<name>A0A3P2RDM1_WEIVI</name>
<keyword evidence="3" id="KW-1133">Transmembrane helix</keyword>
<keyword evidence="3" id="KW-0812">Transmembrane</keyword>
<organism evidence="5 6">
    <name type="scientific">Weissella viridescens</name>
    <name type="common">Lactobacillus viridescens</name>
    <dbReference type="NCBI Taxonomy" id="1629"/>
    <lineage>
        <taxon>Bacteria</taxon>
        <taxon>Bacillati</taxon>
        <taxon>Bacillota</taxon>
        <taxon>Bacilli</taxon>
        <taxon>Lactobacillales</taxon>
        <taxon>Lactobacillaceae</taxon>
        <taxon>Weissella</taxon>
    </lineage>
</organism>
<dbReference type="PROSITE" id="PS00018">
    <property type="entry name" value="EF_HAND_1"/>
    <property type="match status" value="1"/>
</dbReference>
<evidence type="ECO:0000313" key="6">
    <source>
        <dbReference type="Proteomes" id="UP000275836"/>
    </source>
</evidence>
<feature type="transmembrane region" description="Helical" evidence="3">
    <location>
        <begin position="64"/>
        <end position="83"/>
    </location>
</feature>
<dbReference type="RefSeq" id="WP_124943731.1">
    <property type="nucleotide sequence ID" value="NZ_RHGY01000009.1"/>
</dbReference>
<feature type="region of interest" description="Disordered" evidence="2">
    <location>
        <begin position="98"/>
        <end position="117"/>
    </location>
</feature>
<dbReference type="Proteomes" id="UP000275836">
    <property type="component" value="Unassembled WGS sequence"/>
</dbReference>
<feature type="transmembrane region" description="Helical" evidence="3">
    <location>
        <begin position="39"/>
        <end position="57"/>
    </location>
</feature>
<accession>A0A3P2RDM1</accession>
<evidence type="ECO:0000256" key="3">
    <source>
        <dbReference type="SAM" id="Phobius"/>
    </source>
</evidence>
<keyword evidence="3" id="KW-0472">Membrane</keyword>
<evidence type="ECO:0000256" key="1">
    <source>
        <dbReference type="ARBA" id="ARBA00022729"/>
    </source>
</evidence>
<dbReference type="EMBL" id="RHGY01000009">
    <property type="protein sequence ID" value="RRG17465.1"/>
    <property type="molecule type" value="Genomic_DNA"/>
</dbReference>
<evidence type="ECO:0000256" key="2">
    <source>
        <dbReference type="SAM" id="MobiDB-lite"/>
    </source>
</evidence>
<evidence type="ECO:0000313" key="5">
    <source>
        <dbReference type="EMBL" id="RRG17465.1"/>
    </source>
</evidence>
<sequence length="248" mass="26685">MSEENKQGKLPERKVLPIIALVFGAIALALSWMPIINNIAAIFAVVGVILGLISLVVNRKHKKVLTLVGLAISIASFAIVLITQNSFSKSIDNATSEVAKDSSSDDESASSSSEKGSINGKTFKVGDTVTYKGVEFKVNSFTFKPDDPETTVLKDGNQFAIANVTITNKSDKSISYNSFDFQLDNNGNTTDMMETDIDNNNELDSGDLKPGATVSGDLIGQANPADKLKLDYKGSMFDDEEAFEIDLN</sequence>
<dbReference type="InterPro" id="IPR029051">
    <property type="entry name" value="DUF4352"/>
</dbReference>
<dbReference type="InterPro" id="IPR029050">
    <property type="entry name" value="Immunoprotect_excell_Ig-like"/>
</dbReference>
<comment type="caution">
    <text evidence="5">The sequence shown here is derived from an EMBL/GenBank/DDBJ whole genome shotgun (WGS) entry which is preliminary data.</text>
</comment>
<dbReference type="InterPro" id="IPR018247">
    <property type="entry name" value="EF_Hand_1_Ca_BS"/>
</dbReference>
<evidence type="ECO:0000259" key="4">
    <source>
        <dbReference type="Pfam" id="PF11611"/>
    </source>
</evidence>